<dbReference type="KEGG" id="psco:LY89DRAFT_742674"/>
<dbReference type="OrthoDB" id="3552810at2759"/>
<dbReference type="GeneID" id="28830579"/>
<evidence type="ECO:0000313" key="2">
    <source>
        <dbReference type="EMBL" id="KUJ07913.1"/>
    </source>
</evidence>
<gene>
    <name evidence="2" type="ORF">LY89DRAFT_742674</name>
</gene>
<keyword evidence="3" id="KW-1185">Reference proteome</keyword>
<proteinExistence type="predicted"/>
<feature type="region of interest" description="Disordered" evidence="1">
    <location>
        <begin position="186"/>
        <end position="207"/>
    </location>
</feature>
<evidence type="ECO:0000256" key="1">
    <source>
        <dbReference type="SAM" id="MobiDB-lite"/>
    </source>
</evidence>
<feature type="compositionally biased region" description="Basic and acidic residues" evidence="1">
    <location>
        <begin position="190"/>
        <end position="207"/>
    </location>
</feature>
<sequence length="207" mass="23647">MSTNGANDAPAPASTQPDPTHSAYYWALIEELERVHDDNDASISAIVNHQRHDDDFVALLNANPRMKWCFDNQAAILKLHSSSTPTPVFRVWCDICRRYFKHCMFSKKERKGWGGSTSCRWCQADVGISTDNQQFEVDQHVHCNRGGKKECGTFPPQSLEVPPNRRTVNESRIGEIAAPEVQFTIKKKMSQKERKARERKQREDMGI</sequence>
<protein>
    <submittedName>
        <fullName evidence="2">Uncharacterized protein</fullName>
    </submittedName>
</protein>
<accession>A0A132B6N8</accession>
<name>A0A132B6N8_MOLSC</name>
<reference evidence="2 3" key="1">
    <citation type="submission" date="2015-10" db="EMBL/GenBank/DDBJ databases">
        <title>Full genome of DAOMC 229536 Phialocephala scopiformis, a fungal endophyte of spruce producing the potent anti-insectan compound rugulosin.</title>
        <authorList>
            <consortium name="DOE Joint Genome Institute"/>
            <person name="Walker A.K."/>
            <person name="Frasz S.L."/>
            <person name="Seifert K.A."/>
            <person name="Miller J.D."/>
            <person name="Mondo S.J."/>
            <person name="Labutti K."/>
            <person name="Lipzen A."/>
            <person name="Dockter R."/>
            <person name="Kennedy M."/>
            <person name="Grigoriev I.V."/>
            <person name="Spatafora J.W."/>
        </authorList>
    </citation>
    <scope>NUCLEOTIDE SEQUENCE [LARGE SCALE GENOMIC DNA]</scope>
    <source>
        <strain evidence="2 3">CBS 120377</strain>
    </source>
</reference>
<organism evidence="2 3">
    <name type="scientific">Mollisia scopiformis</name>
    <name type="common">Conifer needle endophyte fungus</name>
    <name type="synonym">Phialocephala scopiformis</name>
    <dbReference type="NCBI Taxonomy" id="149040"/>
    <lineage>
        <taxon>Eukaryota</taxon>
        <taxon>Fungi</taxon>
        <taxon>Dikarya</taxon>
        <taxon>Ascomycota</taxon>
        <taxon>Pezizomycotina</taxon>
        <taxon>Leotiomycetes</taxon>
        <taxon>Helotiales</taxon>
        <taxon>Mollisiaceae</taxon>
        <taxon>Mollisia</taxon>
    </lineage>
</organism>
<dbReference type="RefSeq" id="XP_018062268.1">
    <property type="nucleotide sequence ID" value="XM_018220853.1"/>
</dbReference>
<dbReference type="EMBL" id="KQ947438">
    <property type="protein sequence ID" value="KUJ07913.1"/>
    <property type="molecule type" value="Genomic_DNA"/>
</dbReference>
<dbReference type="AlphaFoldDB" id="A0A132B6N8"/>
<dbReference type="InParanoid" id="A0A132B6N8"/>
<evidence type="ECO:0000313" key="3">
    <source>
        <dbReference type="Proteomes" id="UP000070700"/>
    </source>
</evidence>
<dbReference type="Proteomes" id="UP000070700">
    <property type="component" value="Unassembled WGS sequence"/>
</dbReference>